<dbReference type="Pfam" id="PF13347">
    <property type="entry name" value="MFS_2"/>
    <property type="match status" value="1"/>
</dbReference>
<feature type="transmembrane region" description="Helical" evidence="2">
    <location>
        <begin position="63"/>
        <end position="82"/>
    </location>
</feature>
<proteinExistence type="inferred from homology"/>
<dbReference type="PANTHER" id="PTHR11328">
    <property type="entry name" value="MAJOR FACILITATOR SUPERFAMILY DOMAIN-CONTAINING PROTEIN"/>
    <property type="match status" value="1"/>
</dbReference>
<accession>A0A328AU13</accession>
<evidence type="ECO:0008006" key="5">
    <source>
        <dbReference type="Google" id="ProtNLM"/>
    </source>
</evidence>
<feature type="transmembrane region" description="Helical" evidence="2">
    <location>
        <begin position="128"/>
        <end position="149"/>
    </location>
</feature>
<dbReference type="InterPro" id="IPR039672">
    <property type="entry name" value="MFS_2"/>
</dbReference>
<gene>
    <name evidence="3" type="ORF">DJ021_01885</name>
</gene>
<keyword evidence="2" id="KW-0812">Transmembrane</keyword>
<dbReference type="Gene3D" id="1.20.1250.20">
    <property type="entry name" value="MFS general substrate transporter like domains"/>
    <property type="match status" value="2"/>
</dbReference>
<dbReference type="AlphaFoldDB" id="A0A328AU13"/>
<dbReference type="PANTHER" id="PTHR11328:SF24">
    <property type="entry name" value="MAJOR FACILITATOR SUPERFAMILY (MFS) PROFILE DOMAIN-CONTAINING PROTEIN"/>
    <property type="match status" value="1"/>
</dbReference>
<dbReference type="GO" id="GO:0008643">
    <property type="term" value="P:carbohydrate transport"/>
    <property type="evidence" value="ECO:0007669"/>
    <property type="project" value="InterPro"/>
</dbReference>
<evidence type="ECO:0000256" key="2">
    <source>
        <dbReference type="SAM" id="Phobius"/>
    </source>
</evidence>
<dbReference type="SUPFAM" id="SSF103473">
    <property type="entry name" value="MFS general substrate transporter"/>
    <property type="match status" value="1"/>
</dbReference>
<feature type="transmembrane region" description="Helical" evidence="2">
    <location>
        <begin position="94"/>
        <end position="116"/>
    </location>
</feature>
<sequence>MTGLPLSMILTTFGVFLPPFYVTLGVSFAAVGAAVGIVRLFDVFIDPVVGMAMDQTRTPIGRYRPWLLCGAPILMFGLYKLFLPDGPVDQTYLITWLLFAYVGNSILTLGVAAWGANVAAAYHERARVYGYTQGMAVIGITVLLLLGLITHGRIQPGKADSMGSIGLIMIIAVPIAVLFTTLFTPERKLSGITKTKFSFADYAVALKRPSMLRLIAADFVLTLGAGATGPIFLYFFHDAKGFSRGVTSTLLVFYIGAGLVGAPFWSWVAQKVSKHRAVQLGCVAYAACQTVLMAIPAKLYMPTALGMFAVGFSASAFIPLVRSMVADISDEVRLDTGKDLSSVLYAMVTTTMKVGLAISVTIIFPILQFVGYDGHEGAVNTPEAIRGLEMCYLFAPIILVFLGGATLFGYGLDAKRHGEIRAQLEAREVAAAEESLVGPIGSPAAAE</sequence>
<name>A0A328AU13_9CAUL</name>
<keyword evidence="2" id="KW-0472">Membrane</keyword>
<dbReference type="GO" id="GO:0005886">
    <property type="term" value="C:plasma membrane"/>
    <property type="evidence" value="ECO:0007669"/>
    <property type="project" value="TreeGrafter"/>
</dbReference>
<feature type="transmembrane region" description="Helical" evidence="2">
    <location>
        <begin position="161"/>
        <end position="184"/>
    </location>
</feature>
<dbReference type="EMBL" id="QFYP01000001">
    <property type="protein sequence ID" value="RAK58632.1"/>
    <property type="molecule type" value="Genomic_DNA"/>
</dbReference>
<feature type="transmembrane region" description="Helical" evidence="2">
    <location>
        <begin position="20"/>
        <end position="42"/>
    </location>
</feature>
<evidence type="ECO:0000256" key="1">
    <source>
        <dbReference type="ARBA" id="ARBA00009617"/>
    </source>
</evidence>
<feature type="transmembrane region" description="Helical" evidence="2">
    <location>
        <begin position="242"/>
        <end position="265"/>
    </location>
</feature>
<feature type="transmembrane region" description="Helical" evidence="2">
    <location>
        <begin position="277"/>
        <end position="297"/>
    </location>
</feature>
<comment type="caution">
    <text evidence="3">The sequence shown here is derived from an EMBL/GenBank/DDBJ whole genome shotgun (WGS) entry which is preliminary data.</text>
</comment>
<keyword evidence="4" id="KW-1185">Reference proteome</keyword>
<feature type="transmembrane region" description="Helical" evidence="2">
    <location>
        <begin position="214"/>
        <end position="236"/>
    </location>
</feature>
<keyword evidence="2" id="KW-1133">Transmembrane helix</keyword>
<comment type="similarity">
    <text evidence="1">Belongs to the sodium:galactoside symporter (TC 2.A.2) family.</text>
</comment>
<reference evidence="4" key="1">
    <citation type="submission" date="2018-05" db="EMBL/GenBank/DDBJ databases">
        <authorList>
            <person name="Li X."/>
        </authorList>
    </citation>
    <scope>NUCLEOTIDE SEQUENCE [LARGE SCALE GENOMIC DNA]</scope>
    <source>
        <strain evidence="4">HKS-05</strain>
    </source>
</reference>
<organism evidence="3 4">
    <name type="scientific">Phenylobacterium hankyongense</name>
    <dbReference type="NCBI Taxonomy" id="1813876"/>
    <lineage>
        <taxon>Bacteria</taxon>
        <taxon>Pseudomonadati</taxon>
        <taxon>Pseudomonadota</taxon>
        <taxon>Alphaproteobacteria</taxon>
        <taxon>Caulobacterales</taxon>
        <taxon>Caulobacteraceae</taxon>
        <taxon>Phenylobacterium</taxon>
    </lineage>
</organism>
<feature type="transmembrane region" description="Helical" evidence="2">
    <location>
        <begin position="392"/>
        <end position="412"/>
    </location>
</feature>
<dbReference type="GO" id="GO:0015293">
    <property type="term" value="F:symporter activity"/>
    <property type="evidence" value="ECO:0007669"/>
    <property type="project" value="InterPro"/>
</dbReference>
<feature type="transmembrane region" description="Helical" evidence="2">
    <location>
        <begin position="342"/>
        <end position="372"/>
    </location>
</feature>
<feature type="transmembrane region" description="Helical" evidence="2">
    <location>
        <begin position="303"/>
        <end position="321"/>
    </location>
</feature>
<dbReference type="Proteomes" id="UP000249842">
    <property type="component" value="Unassembled WGS sequence"/>
</dbReference>
<protein>
    <recommendedName>
        <fullName evidence="5">MFS transporter</fullName>
    </recommendedName>
</protein>
<dbReference type="InterPro" id="IPR036259">
    <property type="entry name" value="MFS_trans_sf"/>
</dbReference>
<evidence type="ECO:0000313" key="3">
    <source>
        <dbReference type="EMBL" id="RAK58632.1"/>
    </source>
</evidence>
<evidence type="ECO:0000313" key="4">
    <source>
        <dbReference type="Proteomes" id="UP000249842"/>
    </source>
</evidence>